<dbReference type="Gene3D" id="3.40.50.300">
    <property type="entry name" value="P-loop containing nucleotide triphosphate hydrolases"/>
    <property type="match status" value="1"/>
</dbReference>
<dbReference type="RefSeq" id="WP_145358906.1">
    <property type="nucleotide sequence ID" value="NZ_CP036265.1"/>
</dbReference>
<feature type="compositionally biased region" description="Low complexity" evidence="5">
    <location>
        <begin position="671"/>
        <end position="681"/>
    </location>
</feature>
<dbReference type="Gene3D" id="1.20.1560.10">
    <property type="entry name" value="ABC transporter type 1, transmembrane domain"/>
    <property type="match status" value="1"/>
</dbReference>
<accession>A0A517P9I1</accession>
<dbReference type="SUPFAM" id="SSF90123">
    <property type="entry name" value="ABC transporter transmembrane region"/>
    <property type="match status" value="1"/>
</dbReference>
<feature type="domain" description="ABC transporter" evidence="7">
    <location>
        <begin position="410"/>
        <end position="644"/>
    </location>
</feature>
<keyword evidence="9" id="KW-0547">Nucleotide-binding</keyword>
<dbReference type="EMBL" id="CP036265">
    <property type="protein sequence ID" value="QDT16028.1"/>
    <property type="molecule type" value="Genomic_DNA"/>
</dbReference>
<gene>
    <name evidence="9" type="primary">hepA</name>
    <name evidence="9" type="ORF">CA12_21260</name>
</gene>
<evidence type="ECO:0000256" key="2">
    <source>
        <dbReference type="ARBA" id="ARBA00022692"/>
    </source>
</evidence>
<evidence type="ECO:0000256" key="3">
    <source>
        <dbReference type="ARBA" id="ARBA00022989"/>
    </source>
</evidence>
<evidence type="ECO:0000256" key="4">
    <source>
        <dbReference type="ARBA" id="ARBA00023136"/>
    </source>
</evidence>
<keyword evidence="4 6" id="KW-0472">Membrane</keyword>
<dbReference type="Pfam" id="PF00005">
    <property type="entry name" value="ABC_tran"/>
    <property type="match status" value="1"/>
</dbReference>
<evidence type="ECO:0000313" key="10">
    <source>
        <dbReference type="Proteomes" id="UP000318741"/>
    </source>
</evidence>
<dbReference type="Pfam" id="PF00664">
    <property type="entry name" value="ABC_membrane"/>
    <property type="match status" value="1"/>
</dbReference>
<evidence type="ECO:0000259" key="7">
    <source>
        <dbReference type="PROSITE" id="PS50893"/>
    </source>
</evidence>
<dbReference type="PANTHER" id="PTHR24221:SF654">
    <property type="entry name" value="ATP-BINDING CASSETTE SUB-FAMILY B MEMBER 6"/>
    <property type="match status" value="1"/>
</dbReference>
<dbReference type="OrthoDB" id="9762778at2"/>
<evidence type="ECO:0000256" key="6">
    <source>
        <dbReference type="SAM" id="Phobius"/>
    </source>
</evidence>
<dbReference type="KEGG" id="acaf:CA12_21260"/>
<feature type="transmembrane region" description="Helical" evidence="6">
    <location>
        <begin position="125"/>
        <end position="145"/>
    </location>
</feature>
<dbReference type="GO" id="GO:0140359">
    <property type="term" value="F:ABC-type transporter activity"/>
    <property type="evidence" value="ECO:0007669"/>
    <property type="project" value="InterPro"/>
</dbReference>
<feature type="transmembrane region" description="Helical" evidence="6">
    <location>
        <begin position="217"/>
        <end position="237"/>
    </location>
</feature>
<keyword evidence="3 6" id="KW-1133">Transmembrane helix</keyword>
<feature type="region of interest" description="Disordered" evidence="5">
    <location>
        <begin position="652"/>
        <end position="681"/>
    </location>
</feature>
<dbReference type="InterPro" id="IPR027417">
    <property type="entry name" value="P-loop_NTPase"/>
</dbReference>
<organism evidence="9 10">
    <name type="scientific">Alienimonas californiensis</name>
    <dbReference type="NCBI Taxonomy" id="2527989"/>
    <lineage>
        <taxon>Bacteria</taxon>
        <taxon>Pseudomonadati</taxon>
        <taxon>Planctomycetota</taxon>
        <taxon>Planctomycetia</taxon>
        <taxon>Planctomycetales</taxon>
        <taxon>Planctomycetaceae</taxon>
        <taxon>Alienimonas</taxon>
    </lineage>
</organism>
<dbReference type="InterPro" id="IPR003439">
    <property type="entry name" value="ABC_transporter-like_ATP-bd"/>
</dbReference>
<evidence type="ECO:0000256" key="5">
    <source>
        <dbReference type="SAM" id="MobiDB-lite"/>
    </source>
</evidence>
<keyword evidence="9" id="KW-0067">ATP-binding</keyword>
<dbReference type="AlphaFoldDB" id="A0A517P9I1"/>
<evidence type="ECO:0000313" key="9">
    <source>
        <dbReference type="EMBL" id="QDT16028.1"/>
    </source>
</evidence>
<sequence>MPAHASLRRAFPRREYFRGRSLGSALWGLAATLLLCGVLLALYLVADLLFSGGAVHASGDELAELLVLTGEADRDEDGVVLIPEGYRMTEGDRGIAHAVWMNRDGVLGPGLAALYRGVPALRSNLSALATLIGVAVLLGLLRSFCLSMARLAAARAAGGAVTRLRRALHRQALRLGPSDLTEEGSREVLGLFTEDGEALRQGLQDGIQRLGRYPIKIVVLTLFALLVSPLTTLQIALPLLACWWLLRRQAVGVKAARLVAGHRSDRALRLLAEGLTKARVVRGYGMEEFESDRFNTHLGRYQSDLAAANRKARLSRGLARAALVVAGAVVLAILGTKVLNTGGSFTPAHAMLLLGIAGCLLRPLNELADLHRDRHSAAVAADRIYRYLNRVPEVGQAVGAKFLQPLSRTLDFEDVHYTDPRGRKLLDGVSAAIPAGSVTAIAAPDLLEAKALVSLPPRFLEPQRGRVKYDGEDIAWVTLESLRAETVYVGGGDPCFTGTVRENLTGGDPEVPLSKVIDAAKTAHVHNFVQRFPQGYETVLGEFGETLTPGQLFRLGLARAVLRDPAVLIVEEPTEGLDEDSKVQLDDTFARVFPGRTVLLLPGRMTTLRRADRVILLHRGRVEAVGPREELVQKVPLYRHWEYVRFNHFRHETAPQPAGPQSGPGNGRPSAGTATLAGTTA</sequence>
<dbReference type="GO" id="GO:0005524">
    <property type="term" value="F:ATP binding"/>
    <property type="evidence" value="ECO:0007669"/>
    <property type="project" value="UniProtKB-KW"/>
</dbReference>
<proteinExistence type="predicted"/>
<name>A0A517P9I1_9PLAN</name>
<feature type="transmembrane region" description="Helical" evidence="6">
    <location>
        <begin position="21"/>
        <end position="46"/>
    </location>
</feature>
<dbReference type="InterPro" id="IPR036640">
    <property type="entry name" value="ABC1_TM_sf"/>
</dbReference>
<dbReference type="PROSITE" id="PS50893">
    <property type="entry name" value="ABC_TRANSPORTER_2"/>
    <property type="match status" value="1"/>
</dbReference>
<dbReference type="Proteomes" id="UP000318741">
    <property type="component" value="Chromosome"/>
</dbReference>
<keyword evidence="2 6" id="KW-0812">Transmembrane</keyword>
<feature type="domain" description="ABC transmembrane type-1" evidence="8">
    <location>
        <begin position="124"/>
        <end position="370"/>
    </location>
</feature>
<dbReference type="GO" id="GO:0005886">
    <property type="term" value="C:plasma membrane"/>
    <property type="evidence" value="ECO:0007669"/>
    <property type="project" value="UniProtKB-SubCell"/>
</dbReference>
<dbReference type="GO" id="GO:0016887">
    <property type="term" value="F:ATP hydrolysis activity"/>
    <property type="evidence" value="ECO:0007669"/>
    <property type="project" value="InterPro"/>
</dbReference>
<reference evidence="9 10" key="1">
    <citation type="submission" date="2019-02" db="EMBL/GenBank/DDBJ databases">
        <title>Deep-cultivation of Planctomycetes and their phenomic and genomic characterization uncovers novel biology.</title>
        <authorList>
            <person name="Wiegand S."/>
            <person name="Jogler M."/>
            <person name="Boedeker C."/>
            <person name="Pinto D."/>
            <person name="Vollmers J."/>
            <person name="Rivas-Marin E."/>
            <person name="Kohn T."/>
            <person name="Peeters S.H."/>
            <person name="Heuer A."/>
            <person name="Rast P."/>
            <person name="Oberbeckmann S."/>
            <person name="Bunk B."/>
            <person name="Jeske O."/>
            <person name="Meyerdierks A."/>
            <person name="Storesund J.E."/>
            <person name="Kallscheuer N."/>
            <person name="Luecker S."/>
            <person name="Lage O.M."/>
            <person name="Pohl T."/>
            <person name="Merkel B.J."/>
            <person name="Hornburger P."/>
            <person name="Mueller R.-W."/>
            <person name="Bruemmer F."/>
            <person name="Labrenz M."/>
            <person name="Spormann A.M."/>
            <person name="Op den Camp H."/>
            <person name="Overmann J."/>
            <person name="Amann R."/>
            <person name="Jetten M.S.M."/>
            <person name="Mascher T."/>
            <person name="Medema M.H."/>
            <person name="Devos D.P."/>
            <person name="Kaster A.-K."/>
            <person name="Ovreas L."/>
            <person name="Rohde M."/>
            <person name="Galperin M.Y."/>
            <person name="Jogler C."/>
        </authorList>
    </citation>
    <scope>NUCLEOTIDE SEQUENCE [LARGE SCALE GENOMIC DNA]</scope>
    <source>
        <strain evidence="9 10">CA12</strain>
    </source>
</reference>
<comment type="subcellular location">
    <subcellularLocation>
        <location evidence="1">Cell membrane</location>
        <topology evidence="1">Multi-pass membrane protein</topology>
    </subcellularLocation>
</comment>
<dbReference type="InterPro" id="IPR039421">
    <property type="entry name" value="Type_1_exporter"/>
</dbReference>
<dbReference type="PROSITE" id="PS50929">
    <property type="entry name" value="ABC_TM1F"/>
    <property type="match status" value="1"/>
</dbReference>
<evidence type="ECO:0000256" key="1">
    <source>
        <dbReference type="ARBA" id="ARBA00004651"/>
    </source>
</evidence>
<feature type="compositionally biased region" description="Low complexity" evidence="5">
    <location>
        <begin position="654"/>
        <end position="663"/>
    </location>
</feature>
<protein>
    <submittedName>
        <fullName evidence="9">Heterocyst differentiation ATP-binding protein HepA</fullName>
    </submittedName>
</protein>
<evidence type="ECO:0000259" key="8">
    <source>
        <dbReference type="PROSITE" id="PS50929"/>
    </source>
</evidence>
<dbReference type="InterPro" id="IPR011527">
    <property type="entry name" value="ABC1_TM_dom"/>
</dbReference>
<keyword evidence="10" id="KW-1185">Reference proteome</keyword>
<dbReference type="PANTHER" id="PTHR24221">
    <property type="entry name" value="ATP-BINDING CASSETTE SUB-FAMILY B"/>
    <property type="match status" value="1"/>
</dbReference>
<dbReference type="SUPFAM" id="SSF52540">
    <property type="entry name" value="P-loop containing nucleoside triphosphate hydrolases"/>
    <property type="match status" value="1"/>
</dbReference>